<name>A0A6M3J292_9ZZZZ</name>
<dbReference type="AlphaFoldDB" id="A0A6M3J292"/>
<protein>
    <submittedName>
        <fullName evidence="1">Uncharacterized protein</fullName>
    </submittedName>
</protein>
<organism evidence="1">
    <name type="scientific">viral metagenome</name>
    <dbReference type="NCBI Taxonomy" id="1070528"/>
    <lineage>
        <taxon>unclassified sequences</taxon>
        <taxon>metagenomes</taxon>
        <taxon>organismal metagenomes</taxon>
    </lineage>
</organism>
<gene>
    <name evidence="1" type="ORF">MM415B00627_0027</name>
</gene>
<evidence type="ECO:0000313" key="1">
    <source>
        <dbReference type="EMBL" id="QJA63445.1"/>
    </source>
</evidence>
<dbReference type="EMBL" id="MT141497">
    <property type="protein sequence ID" value="QJA63445.1"/>
    <property type="molecule type" value="Genomic_DNA"/>
</dbReference>
<proteinExistence type="predicted"/>
<accession>A0A6M3J292</accession>
<reference evidence="1" key="1">
    <citation type="submission" date="2020-03" db="EMBL/GenBank/DDBJ databases">
        <title>The deep terrestrial virosphere.</title>
        <authorList>
            <person name="Holmfeldt K."/>
            <person name="Nilsson E."/>
            <person name="Simone D."/>
            <person name="Lopez-Fernandez M."/>
            <person name="Wu X."/>
            <person name="de Brujin I."/>
            <person name="Lundin D."/>
            <person name="Andersson A."/>
            <person name="Bertilsson S."/>
            <person name="Dopson M."/>
        </authorList>
    </citation>
    <scope>NUCLEOTIDE SEQUENCE</scope>
    <source>
        <strain evidence="1">MM415B00627</strain>
    </source>
</reference>
<sequence length="92" mass="10209">MPRHPRMFKEQFEFVSPAGNVIRLDAVGTHDRVSGSVRVHGLHPADRPSRAGYGVWNGLGPAIRATFVAEIKLRMEEQKDDPSDEEATRAEG</sequence>